<gene>
    <name evidence="2" type="ORF">VZT92_026702</name>
</gene>
<dbReference type="EMBL" id="JBCEZU010000597">
    <property type="protein sequence ID" value="KAK9513140.1"/>
    <property type="molecule type" value="Genomic_DNA"/>
</dbReference>
<reference evidence="2 3" key="1">
    <citation type="journal article" date="2024" name="Genome Biol. Evol.">
        <title>Chromosome-level genome assembly of the viviparous eelpout Zoarces viviparus.</title>
        <authorList>
            <person name="Fuhrmann N."/>
            <person name="Brasseur M.V."/>
            <person name="Bakowski C.E."/>
            <person name="Podsiadlowski L."/>
            <person name="Prost S."/>
            <person name="Krehenwinkel H."/>
            <person name="Mayer C."/>
        </authorList>
    </citation>
    <scope>NUCLEOTIDE SEQUENCE [LARGE SCALE GENOMIC DNA]</scope>
    <source>
        <strain evidence="2">NO-MEL_2022_Ind0_liver</strain>
    </source>
</reference>
<sequence length="82" mass="8504">MATKVEPFARLCITDVTTVGNQVTGTETVLTFPAGTVRGINVGVKTGGEGGDVTLNSALQTDAMRGRGTTRGREERLPAPSL</sequence>
<evidence type="ECO:0000313" key="3">
    <source>
        <dbReference type="Proteomes" id="UP001488805"/>
    </source>
</evidence>
<feature type="region of interest" description="Disordered" evidence="1">
    <location>
        <begin position="62"/>
        <end position="82"/>
    </location>
</feature>
<evidence type="ECO:0000256" key="1">
    <source>
        <dbReference type="SAM" id="MobiDB-lite"/>
    </source>
</evidence>
<protein>
    <submittedName>
        <fullName evidence="2">Uncharacterized protein</fullName>
    </submittedName>
</protein>
<evidence type="ECO:0000313" key="2">
    <source>
        <dbReference type="EMBL" id="KAK9513140.1"/>
    </source>
</evidence>
<keyword evidence="3" id="KW-1185">Reference proteome</keyword>
<organism evidence="2 3">
    <name type="scientific">Zoarces viviparus</name>
    <name type="common">Viviparous eelpout</name>
    <name type="synonym">Blennius viviparus</name>
    <dbReference type="NCBI Taxonomy" id="48416"/>
    <lineage>
        <taxon>Eukaryota</taxon>
        <taxon>Metazoa</taxon>
        <taxon>Chordata</taxon>
        <taxon>Craniata</taxon>
        <taxon>Vertebrata</taxon>
        <taxon>Euteleostomi</taxon>
        <taxon>Actinopterygii</taxon>
        <taxon>Neopterygii</taxon>
        <taxon>Teleostei</taxon>
        <taxon>Neoteleostei</taxon>
        <taxon>Acanthomorphata</taxon>
        <taxon>Eupercaria</taxon>
        <taxon>Perciformes</taxon>
        <taxon>Cottioidei</taxon>
        <taxon>Zoarcales</taxon>
        <taxon>Zoarcidae</taxon>
        <taxon>Zoarcinae</taxon>
        <taxon>Zoarces</taxon>
    </lineage>
</organism>
<dbReference type="Proteomes" id="UP001488805">
    <property type="component" value="Unassembled WGS sequence"/>
</dbReference>
<feature type="compositionally biased region" description="Basic and acidic residues" evidence="1">
    <location>
        <begin position="71"/>
        <end position="82"/>
    </location>
</feature>
<proteinExistence type="predicted"/>
<name>A0AAW1DSE0_ZOAVI</name>
<dbReference type="AlphaFoldDB" id="A0AAW1DSE0"/>
<comment type="caution">
    <text evidence="2">The sequence shown here is derived from an EMBL/GenBank/DDBJ whole genome shotgun (WGS) entry which is preliminary data.</text>
</comment>
<accession>A0AAW1DSE0</accession>